<evidence type="ECO:0000313" key="1">
    <source>
        <dbReference type="EMBL" id="KAI3806723.1"/>
    </source>
</evidence>
<sequence>MADEFRKLQFEMWSQWFSRLYVWEGDPGVFERLAWIEIRGVPACLWDNHVFNWIGERFGRLVKKYYPDPTVAGPGLQVLGVGEVLRDEGDEKPQVVEYCMGNLHEECLDVANVEVRAPRADAPMPEEGPTSGNSVDLDKFIAGPLSFVFEA</sequence>
<organism evidence="1 2">
    <name type="scientific">Smallanthus sonchifolius</name>
    <dbReference type="NCBI Taxonomy" id="185202"/>
    <lineage>
        <taxon>Eukaryota</taxon>
        <taxon>Viridiplantae</taxon>
        <taxon>Streptophyta</taxon>
        <taxon>Embryophyta</taxon>
        <taxon>Tracheophyta</taxon>
        <taxon>Spermatophyta</taxon>
        <taxon>Magnoliopsida</taxon>
        <taxon>eudicotyledons</taxon>
        <taxon>Gunneridae</taxon>
        <taxon>Pentapetalae</taxon>
        <taxon>asterids</taxon>
        <taxon>campanulids</taxon>
        <taxon>Asterales</taxon>
        <taxon>Asteraceae</taxon>
        <taxon>Asteroideae</taxon>
        <taxon>Heliantheae alliance</taxon>
        <taxon>Millerieae</taxon>
        <taxon>Smallanthus</taxon>
    </lineage>
</organism>
<reference evidence="2" key="1">
    <citation type="journal article" date="2022" name="Mol. Ecol. Resour.">
        <title>The genomes of chicory, endive, great burdock and yacon provide insights into Asteraceae palaeo-polyploidization history and plant inulin production.</title>
        <authorList>
            <person name="Fan W."/>
            <person name="Wang S."/>
            <person name="Wang H."/>
            <person name="Wang A."/>
            <person name="Jiang F."/>
            <person name="Liu H."/>
            <person name="Zhao H."/>
            <person name="Xu D."/>
            <person name="Zhang Y."/>
        </authorList>
    </citation>
    <scope>NUCLEOTIDE SEQUENCE [LARGE SCALE GENOMIC DNA]</scope>
    <source>
        <strain evidence="2">cv. Yunnan</strain>
    </source>
</reference>
<dbReference type="Proteomes" id="UP001056120">
    <property type="component" value="Linkage Group LG08"/>
</dbReference>
<protein>
    <submittedName>
        <fullName evidence="1">Uncharacterized protein</fullName>
    </submittedName>
</protein>
<accession>A0ACB9IEP7</accession>
<name>A0ACB9IEP7_9ASTR</name>
<proteinExistence type="predicted"/>
<comment type="caution">
    <text evidence="1">The sequence shown here is derived from an EMBL/GenBank/DDBJ whole genome shotgun (WGS) entry which is preliminary data.</text>
</comment>
<reference evidence="1 2" key="2">
    <citation type="journal article" date="2022" name="Mol. Ecol. Resour.">
        <title>The genomes of chicory, endive, great burdock and yacon provide insights into Asteraceae paleo-polyploidization history and plant inulin production.</title>
        <authorList>
            <person name="Fan W."/>
            <person name="Wang S."/>
            <person name="Wang H."/>
            <person name="Wang A."/>
            <person name="Jiang F."/>
            <person name="Liu H."/>
            <person name="Zhao H."/>
            <person name="Xu D."/>
            <person name="Zhang Y."/>
        </authorList>
    </citation>
    <scope>NUCLEOTIDE SEQUENCE [LARGE SCALE GENOMIC DNA]</scope>
    <source>
        <strain evidence="2">cv. Yunnan</strain>
        <tissue evidence="1">Leaves</tissue>
    </source>
</reference>
<gene>
    <name evidence="1" type="ORF">L1987_22637</name>
</gene>
<evidence type="ECO:0000313" key="2">
    <source>
        <dbReference type="Proteomes" id="UP001056120"/>
    </source>
</evidence>
<keyword evidence="2" id="KW-1185">Reference proteome</keyword>
<dbReference type="EMBL" id="CM042025">
    <property type="protein sequence ID" value="KAI3806723.1"/>
    <property type="molecule type" value="Genomic_DNA"/>
</dbReference>